<evidence type="ECO:0000313" key="2">
    <source>
        <dbReference type="EMBL" id="KEK17054.1"/>
    </source>
</evidence>
<keyword evidence="3" id="KW-1185">Reference proteome</keyword>
<name>A0A073JPQ1_9BACI</name>
<comment type="caution">
    <text evidence="2">The sequence shown here is derived from an EMBL/GenBank/DDBJ whole genome shotgun (WGS) entry which is preliminary data.</text>
</comment>
<evidence type="ECO:0000313" key="3">
    <source>
        <dbReference type="Proteomes" id="UP000027822"/>
    </source>
</evidence>
<dbReference type="OrthoDB" id="2079081at2"/>
<organism evidence="2 3">
    <name type="scientific">Bacillus manliponensis</name>
    <dbReference type="NCBI Taxonomy" id="574376"/>
    <lineage>
        <taxon>Bacteria</taxon>
        <taxon>Bacillati</taxon>
        <taxon>Bacillota</taxon>
        <taxon>Bacilli</taxon>
        <taxon>Bacillales</taxon>
        <taxon>Bacillaceae</taxon>
        <taxon>Bacillus</taxon>
        <taxon>Bacillus cereus group</taxon>
    </lineage>
</organism>
<protein>
    <submittedName>
        <fullName evidence="2">Phage tail protein</fullName>
    </submittedName>
</protein>
<feature type="domain" description="Siphovirus-type tail component C-terminal" evidence="1">
    <location>
        <begin position="1"/>
        <end position="107"/>
    </location>
</feature>
<dbReference type="STRING" id="574376.BAMA_21505"/>
<dbReference type="AlphaFoldDB" id="A0A073JPQ1"/>
<evidence type="ECO:0000259" key="1">
    <source>
        <dbReference type="Pfam" id="PF22768"/>
    </source>
</evidence>
<dbReference type="RefSeq" id="WP_034644398.1">
    <property type="nucleotide sequence ID" value="NZ_JOTN01000067.1"/>
</dbReference>
<dbReference type="Proteomes" id="UP000027822">
    <property type="component" value="Unassembled WGS sequence"/>
</dbReference>
<dbReference type="eggNOG" id="COG4722">
    <property type="taxonomic scope" value="Bacteria"/>
</dbReference>
<feature type="non-terminal residue" evidence="2">
    <location>
        <position position="1"/>
    </location>
</feature>
<dbReference type="Gene3D" id="2.60.120.860">
    <property type="match status" value="1"/>
</dbReference>
<gene>
    <name evidence="2" type="ORF">BAMA_21505</name>
</gene>
<reference evidence="2 3" key="1">
    <citation type="submission" date="2014-06" db="EMBL/GenBank/DDBJ databases">
        <title>Draft genome sequence of Bacillus manliponensis JCM 15802 (MCCC 1A00708).</title>
        <authorList>
            <person name="Lai Q."/>
            <person name="Liu Y."/>
            <person name="Shao Z."/>
        </authorList>
    </citation>
    <scope>NUCLEOTIDE SEQUENCE [LARGE SCALE GENOMIC DNA]</scope>
    <source>
        <strain evidence="2 3">JCM 15802</strain>
    </source>
</reference>
<dbReference type="InterPro" id="IPR054738">
    <property type="entry name" value="Siphovirus-type_tail_C"/>
</dbReference>
<proteinExistence type="predicted"/>
<dbReference type="Pfam" id="PF22768">
    <property type="entry name" value="SPP1_Dit"/>
    <property type="match status" value="1"/>
</dbReference>
<dbReference type="EMBL" id="JOTN01000067">
    <property type="protein sequence ID" value="KEK17054.1"/>
    <property type="molecule type" value="Genomic_DNA"/>
</dbReference>
<sequence>EGQIETGMTIQFRALGTIEKPSLVNVNTQEELKINKSMAAGEVITVNTRKGQKRIESILNGVVNNVFNSIKPGSIFLQLRVGDNLFRYDAESGIDNLEVTIYYRNQYIGV</sequence>
<accession>A0A073JPQ1</accession>